<evidence type="ECO:0000256" key="1">
    <source>
        <dbReference type="SAM" id="Coils"/>
    </source>
</evidence>
<dbReference type="InParanoid" id="E4XLV9"/>
<proteinExistence type="predicted"/>
<organism evidence="2">
    <name type="scientific">Oikopleura dioica</name>
    <name type="common">Tunicate</name>
    <dbReference type="NCBI Taxonomy" id="34765"/>
    <lineage>
        <taxon>Eukaryota</taxon>
        <taxon>Metazoa</taxon>
        <taxon>Chordata</taxon>
        <taxon>Tunicata</taxon>
        <taxon>Appendicularia</taxon>
        <taxon>Copelata</taxon>
        <taxon>Oikopleuridae</taxon>
        <taxon>Oikopleura</taxon>
    </lineage>
</organism>
<name>E4XLV9_OIKDI</name>
<dbReference type="OrthoDB" id="10397588at2759"/>
<feature type="coiled-coil region" evidence="1">
    <location>
        <begin position="80"/>
        <end position="107"/>
    </location>
</feature>
<keyword evidence="1" id="KW-0175">Coiled coil</keyword>
<sequence>MTVDHSQWTTRETLALLNYAQQAPYDPGFHKCQELLLPFAEQNRPQSFFSSNNCKRRMNDLKHRNESIAQLAEFHKEKRIQEHKSSIKDKQAKLDRLKTLLKLLDQDKLGEDGLNQLKEQLYCAKQLPIKPKIEQNNVSIVYSGQSAALTQPASQLVKLQYGQNIVVAQNMRVSPQKGKQRISQQQNQVIQLVNGAQNIHGLQLIPINTTNIEQAKIETVPNSSNQMFVTMPSSSSTAGDTAAQVQAEGTGISKDRAGSCNLL</sequence>
<protein>
    <submittedName>
        <fullName evidence="2">Uncharacterized protein</fullName>
    </submittedName>
</protein>
<accession>E4XLV9</accession>
<evidence type="ECO:0000313" key="2">
    <source>
        <dbReference type="EMBL" id="CBY10966.1"/>
    </source>
</evidence>
<reference evidence="2" key="1">
    <citation type="journal article" date="2010" name="Science">
        <title>Plasticity of animal genome architecture unmasked by rapid evolution of a pelagic tunicate.</title>
        <authorList>
            <person name="Denoeud F."/>
            <person name="Henriet S."/>
            <person name="Mungpakdee S."/>
            <person name="Aury J.M."/>
            <person name="Da Silva C."/>
            <person name="Brinkmann H."/>
            <person name="Mikhaleva J."/>
            <person name="Olsen L.C."/>
            <person name="Jubin C."/>
            <person name="Canestro C."/>
            <person name="Bouquet J.M."/>
            <person name="Danks G."/>
            <person name="Poulain J."/>
            <person name="Campsteijn C."/>
            <person name="Adamski M."/>
            <person name="Cross I."/>
            <person name="Yadetie F."/>
            <person name="Muffato M."/>
            <person name="Louis A."/>
            <person name="Butcher S."/>
            <person name="Tsagkogeorga G."/>
            <person name="Konrad A."/>
            <person name="Singh S."/>
            <person name="Jensen M.F."/>
            <person name="Cong E.H."/>
            <person name="Eikeseth-Otteraa H."/>
            <person name="Noel B."/>
            <person name="Anthouard V."/>
            <person name="Porcel B.M."/>
            <person name="Kachouri-Lafond R."/>
            <person name="Nishino A."/>
            <person name="Ugolini M."/>
            <person name="Chourrout P."/>
            <person name="Nishida H."/>
            <person name="Aasland R."/>
            <person name="Huzurbazar S."/>
            <person name="Westhof E."/>
            <person name="Delsuc F."/>
            <person name="Lehrach H."/>
            <person name="Reinhardt R."/>
            <person name="Weissenbach J."/>
            <person name="Roy S.W."/>
            <person name="Artiguenave F."/>
            <person name="Postlethwait J.H."/>
            <person name="Manak J.R."/>
            <person name="Thompson E.M."/>
            <person name="Jaillon O."/>
            <person name="Du Pasquier L."/>
            <person name="Boudinot P."/>
            <person name="Liberles D.A."/>
            <person name="Volff J.N."/>
            <person name="Philippe H."/>
            <person name="Lenhard B."/>
            <person name="Roest Crollius H."/>
            <person name="Wincker P."/>
            <person name="Chourrout D."/>
        </authorList>
    </citation>
    <scope>NUCLEOTIDE SEQUENCE [LARGE SCALE GENOMIC DNA]</scope>
</reference>
<gene>
    <name evidence="2" type="ORF">GSOID_T00014703001</name>
</gene>
<keyword evidence="3" id="KW-1185">Reference proteome</keyword>
<dbReference type="AlphaFoldDB" id="E4XLV9"/>
<evidence type="ECO:0000313" key="3">
    <source>
        <dbReference type="Proteomes" id="UP000001307"/>
    </source>
</evidence>
<dbReference type="Proteomes" id="UP000001307">
    <property type="component" value="Unassembled WGS sequence"/>
</dbReference>
<dbReference type="EMBL" id="FN653073">
    <property type="protein sequence ID" value="CBY10966.1"/>
    <property type="molecule type" value="Genomic_DNA"/>
</dbReference>